<dbReference type="InterPro" id="IPR007452">
    <property type="entry name" value="TamB_C"/>
</dbReference>
<name>A0A328B1N1_9CAUL</name>
<protein>
    <submittedName>
        <fullName evidence="7">Translocation/assembly module TamB</fullName>
    </submittedName>
</protein>
<feature type="domain" description="Translocation and assembly module TamB C-terminal" evidence="6">
    <location>
        <begin position="1050"/>
        <end position="1388"/>
    </location>
</feature>
<gene>
    <name evidence="7" type="ORF">DJ021_16680</name>
</gene>
<keyword evidence="8" id="KW-1185">Reference proteome</keyword>
<evidence type="ECO:0000256" key="4">
    <source>
        <dbReference type="ARBA" id="ARBA00023136"/>
    </source>
</evidence>
<feature type="transmembrane region" description="Helical" evidence="5">
    <location>
        <begin position="23"/>
        <end position="45"/>
    </location>
</feature>
<evidence type="ECO:0000256" key="1">
    <source>
        <dbReference type="ARBA" id="ARBA00004167"/>
    </source>
</evidence>
<evidence type="ECO:0000259" key="6">
    <source>
        <dbReference type="Pfam" id="PF04357"/>
    </source>
</evidence>
<dbReference type="Pfam" id="PF04357">
    <property type="entry name" value="TamB"/>
    <property type="match status" value="1"/>
</dbReference>
<dbReference type="EMBL" id="QFYP01000001">
    <property type="protein sequence ID" value="RAK61320.1"/>
    <property type="molecule type" value="Genomic_DNA"/>
</dbReference>
<keyword evidence="3 5" id="KW-1133">Transmembrane helix</keyword>
<keyword evidence="2 5" id="KW-0812">Transmembrane</keyword>
<dbReference type="PANTHER" id="PTHR36985:SF1">
    <property type="entry name" value="TRANSLOCATION AND ASSEMBLY MODULE SUBUNIT TAMB"/>
    <property type="match status" value="1"/>
</dbReference>
<dbReference type="PANTHER" id="PTHR36985">
    <property type="entry name" value="TRANSLOCATION AND ASSEMBLY MODULE SUBUNIT TAMB"/>
    <property type="match status" value="1"/>
</dbReference>
<comment type="subcellular location">
    <subcellularLocation>
        <location evidence="1">Membrane</location>
        <topology evidence="1">Single-pass membrane protein</topology>
    </subcellularLocation>
</comment>
<organism evidence="7 8">
    <name type="scientific">Phenylobacterium hankyongense</name>
    <dbReference type="NCBI Taxonomy" id="1813876"/>
    <lineage>
        <taxon>Bacteria</taxon>
        <taxon>Pseudomonadati</taxon>
        <taxon>Pseudomonadota</taxon>
        <taxon>Alphaproteobacteria</taxon>
        <taxon>Caulobacterales</taxon>
        <taxon>Caulobacteraceae</taxon>
        <taxon>Phenylobacterium</taxon>
    </lineage>
</organism>
<evidence type="ECO:0000313" key="7">
    <source>
        <dbReference type="EMBL" id="RAK61320.1"/>
    </source>
</evidence>
<evidence type="ECO:0000256" key="5">
    <source>
        <dbReference type="SAM" id="Phobius"/>
    </source>
</evidence>
<evidence type="ECO:0000313" key="8">
    <source>
        <dbReference type="Proteomes" id="UP000249842"/>
    </source>
</evidence>
<dbReference type="OrthoDB" id="7784409at2"/>
<dbReference type="GO" id="GO:0009306">
    <property type="term" value="P:protein secretion"/>
    <property type="evidence" value="ECO:0007669"/>
    <property type="project" value="InterPro"/>
</dbReference>
<accession>A0A328B1N1</accession>
<dbReference type="RefSeq" id="WP_111458612.1">
    <property type="nucleotide sequence ID" value="NZ_QFYP01000001.1"/>
</dbReference>
<dbReference type="Proteomes" id="UP000249842">
    <property type="component" value="Unassembled WGS sequence"/>
</dbReference>
<comment type="caution">
    <text evidence="7">The sequence shown here is derived from an EMBL/GenBank/DDBJ whole genome shotgun (WGS) entry which is preliminary data.</text>
</comment>
<reference evidence="8" key="1">
    <citation type="submission" date="2018-05" db="EMBL/GenBank/DDBJ databases">
        <authorList>
            <person name="Li X."/>
        </authorList>
    </citation>
    <scope>NUCLEOTIDE SEQUENCE [LARGE SCALE GENOMIC DNA]</scope>
    <source>
        <strain evidence="8">HKS-05</strain>
    </source>
</reference>
<dbReference type="GO" id="GO:0097347">
    <property type="term" value="C:TAM protein secretion complex"/>
    <property type="evidence" value="ECO:0007669"/>
    <property type="project" value="TreeGrafter"/>
</dbReference>
<sequence>MTAPDDTPAPPAALKGSAIPKTIVAVCLALLVLLAGLLAVTRYGVLLPQARVLIEARTDGLKIGRFGRLKIEGLAGDVWHDFTIRKLTVRDEKGVWLQADDLHMTWRLIDLFRRKFHADEIDVRAVHVLRRPTLTAKTKDTGLPVSFEIDRARGRLEMLPAFSFERGVYDVDLTLDVQRRGGQRGKVRASSVLHPGDHLNVDFDVAKTRPLVVLADGVEAQGGALAGALGLSSKQPFVLKVAAGGFLSTGHFTALAASGTTEPLKASGAWTRAGGQASGRVLLTASTLTAPYARRFGPQADFSITGRKSASNLYALDVQARAENLSVRAQGLGDLGERRLGPQGATIAAASNALSRITGGPSMGPARVAGVLTGGEAAGWRFAGSANVTQLAMGGYGLAQVAGPLELTQHSGVTTLRGRLAASGGRGAGWIAAVLGGAPRASFDAARLADGRLALNKLDVVGKGLKLQATGGRGLLGGLTFKGRADLSNLAAARAGAAGSASGAWSAGQASAGKPWTFSVNAQGQKFATGYAELDRLLGARPQLKMQANLQDRRVSVASAVLFGAALKASTAGVLAPNGGLTFKLDWSATGPFRAGPVEIAGHAKGSGAITGTLGAPRADLLADLDAVDLPRLPLKNAHVTLSFLRLPDGSSGLIAVTADSAYGPARGRSAFRFPQGGVDLTELSVDAGGLKAAGALSLRRRTPSAADLTLALTRGAFLDAGRVAGTARIVDAPGGPRATLSLAGENARLPGSTVTLASARVTADGPLARLPYVVQAQGVSGAGKWSLDGRGVLAEAQPGYAATFDGRGQLGGRDVHTTETASFRFGGPERSARLRLAASDGGRISVDGRLTDAAATVQAQVAGFGLRMVDEDLDGQMDATLSLQGQNGRLDGTMEARLAGARGRGAPAASGIDGVVHGRLADTALTLDASAGNSQGLRANVNLVLPTEASASPFRVAIARQRPMQGRFSAEGEVRPLWDLLIGGERSLSGRVSTQGTLGGTLADPSATGQIAVADGRFDDGATGLSLRNVALQAGFAQNAVNVTQASGVDGHGGSVAGAGRISLLREGVSSFRLDLKGFRLIDNEQATASASGQATIARAADGKVRLSGALTIERADIAPNLPTPSGVVEMDVVEKNRPPDLAVSLLPPTRRGDGWALDVTLKAPRGVFLRGRGLDVELSLDAHVGGTTANPALSGTARVVRGDYDFAGKRFTFDTTSVVYLSTHAQDIRLDLTATRDDPTLTAGVRIRGTAAKPEITLTSTPSLPNDEVLAQVLFGRSASQLSPLEAAQLASGLSALARGGGLDIIGNLRTFAGLDRLALGGGDASGVTVSGGKYLTDNVYLELTGGGREGPMAQVEWRVRRNLSILSRLAGQSGARLAVRWRRDY</sequence>
<keyword evidence="4 5" id="KW-0472">Membrane</keyword>
<dbReference type="GO" id="GO:0005886">
    <property type="term" value="C:plasma membrane"/>
    <property type="evidence" value="ECO:0007669"/>
    <property type="project" value="InterPro"/>
</dbReference>
<evidence type="ECO:0000256" key="3">
    <source>
        <dbReference type="ARBA" id="ARBA00022989"/>
    </source>
</evidence>
<evidence type="ECO:0000256" key="2">
    <source>
        <dbReference type="ARBA" id="ARBA00022692"/>
    </source>
</evidence>
<proteinExistence type="predicted"/>